<dbReference type="OrthoDB" id="4081130at2759"/>
<evidence type="ECO:0000313" key="1">
    <source>
        <dbReference type="EMBL" id="CEP61512.1"/>
    </source>
</evidence>
<dbReference type="GeneID" id="34684937"/>
<dbReference type="HOGENOM" id="CLU_090420_0_0_1"/>
<dbReference type="EMBL" id="LN736362">
    <property type="protein sequence ID" value="CEP61512.1"/>
    <property type="molecule type" value="Genomic_DNA"/>
</dbReference>
<proteinExistence type="predicted"/>
<dbReference type="AlphaFoldDB" id="A0A0C7MNU4"/>
<dbReference type="RefSeq" id="XP_022627746.1">
    <property type="nucleotide sequence ID" value="XM_022773253.1"/>
</dbReference>
<keyword evidence="2" id="KW-1185">Reference proteome</keyword>
<protein>
    <submittedName>
        <fullName evidence="1">LALA0S03e04522g1_1</fullName>
    </submittedName>
</protein>
<gene>
    <name evidence="1" type="ORF">LALA0_S03e04522g</name>
</gene>
<name>A0A0C7MNU4_9SACH</name>
<accession>A0A0C7MNU4</accession>
<sequence length="236" mass="26484">MFLKRPVNNRLLFRQLRPASSLLARTGTVRTYSAGQKKAPNGDDLPSFTKIALVGVVGTIIFVEAVKSLDKNQPKTSYSVSEYDQIMQGTKRRKLMFEPGQLHIVLATPDLSASLVQKKAEGGASIVDVQEVVDHYRHQPNDKYYALLNDLQDTHGTGYQEHLPRGLKVMLVGRYLQEICKEGDSVVVTNFPLNMQDAIKFENEISVIDKALFTKAHADSELSKYYQTVNKVEVLE</sequence>
<evidence type="ECO:0000313" key="2">
    <source>
        <dbReference type="Proteomes" id="UP000054304"/>
    </source>
</evidence>
<dbReference type="Proteomes" id="UP000054304">
    <property type="component" value="Unassembled WGS sequence"/>
</dbReference>
<reference evidence="1 2" key="1">
    <citation type="submission" date="2014-12" db="EMBL/GenBank/DDBJ databases">
        <authorList>
            <person name="Neuveglise Cecile"/>
        </authorList>
    </citation>
    <scope>NUCLEOTIDE SEQUENCE [LARGE SCALE GENOMIC DNA]</scope>
    <source>
        <strain evidence="1 2">CBS 12615</strain>
    </source>
</reference>
<organism evidence="1 2">
    <name type="scientific">Lachancea lanzarotensis</name>
    <dbReference type="NCBI Taxonomy" id="1245769"/>
    <lineage>
        <taxon>Eukaryota</taxon>
        <taxon>Fungi</taxon>
        <taxon>Dikarya</taxon>
        <taxon>Ascomycota</taxon>
        <taxon>Saccharomycotina</taxon>
        <taxon>Saccharomycetes</taxon>
        <taxon>Saccharomycetales</taxon>
        <taxon>Saccharomycetaceae</taxon>
        <taxon>Lachancea</taxon>
    </lineage>
</organism>